<comment type="caution">
    <text evidence="1">The sequence shown here is derived from an EMBL/GenBank/DDBJ whole genome shotgun (WGS) entry which is preliminary data.</text>
</comment>
<dbReference type="InterPro" id="IPR023393">
    <property type="entry name" value="START-like_dom_sf"/>
</dbReference>
<dbReference type="SUPFAM" id="SSF55961">
    <property type="entry name" value="Bet v1-like"/>
    <property type="match status" value="1"/>
</dbReference>
<dbReference type="OrthoDB" id="3371087at2"/>
<dbReference type="RefSeq" id="WP_143913902.1">
    <property type="nucleotide sequence ID" value="NZ_VLNT01000010.1"/>
</dbReference>
<dbReference type="Pfam" id="PF10604">
    <property type="entry name" value="Polyketide_cyc2"/>
    <property type="match status" value="1"/>
</dbReference>
<dbReference type="AlphaFoldDB" id="A0A554S746"/>
<dbReference type="Gene3D" id="3.30.530.20">
    <property type="match status" value="1"/>
</dbReference>
<evidence type="ECO:0000313" key="2">
    <source>
        <dbReference type="Proteomes" id="UP000316988"/>
    </source>
</evidence>
<gene>
    <name evidence="1" type="ORF">FNM00_12590</name>
</gene>
<evidence type="ECO:0000313" key="1">
    <source>
        <dbReference type="EMBL" id="TSD62187.1"/>
    </source>
</evidence>
<accession>A0A554S746</accession>
<proteinExistence type="predicted"/>
<sequence length="144" mass="15994">MTSVSRTFTVEPSPDRVIDYLKDFSNAPEWDPGTEWCERIDHGPIAPGSRWKNSSKIAGVSTELVYELKELTDDRVVFEGTNDTATATDTITIRPHEGGSEITYDAHIQMHGIAKVADPVMKVVFEKIGTDTEDDLVTILNRLA</sequence>
<dbReference type="InterPro" id="IPR019587">
    <property type="entry name" value="Polyketide_cyclase/dehydratase"/>
</dbReference>
<keyword evidence="2" id="KW-1185">Reference proteome</keyword>
<reference evidence="1 2" key="1">
    <citation type="submission" date="2019-07" db="EMBL/GenBank/DDBJ databases">
        <authorList>
            <person name="Zhao L.H."/>
        </authorList>
    </citation>
    <scope>NUCLEOTIDE SEQUENCE [LARGE SCALE GENOMIC DNA]</scope>
    <source>
        <strain evidence="1 2">Co35</strain>
    </source>
</reference>
<dbReference type="Proteomes" id="UP000316988">
    <property type="component" value="Unassembled WGS sequence"/>
</dbReference>
<organism evidence="1 2">
    <name type="scientific">Aeromicrobium piscarium</name>
    <dbReference type="NCBI Taxonomy" id="2590901"/>
    <lineage>
        <taxon>Bacteria</taxon>
        <taxon>Bacillati</taxon>
        <taxon>Actinomycetota</taxon>
        <taxon>Actinomycetes</taxon>
        <taxon>Propionibacteriales</taxon>
        <taxon>Nocardioidaceae</taxon>
        <taxon>Aeromicrobium</taxon>
    </lineage>
</organism>
<protein>
    <submittedName>
        <fullName evidence="1">Polyketide cyclase</fullName>
    </submittedName>
</protein>
<dbReference type="EMBL" id="VLNT01000010">
    <property type="protein sequence ID" value="TSD62187.1"/>
    <property type="molecule type" value="Genomic_DNA"/>
</dbReference>
<name>A0A554S746_9ACTN</name>